<comment type="caution">
    <text evidence="1">The sequence shown here is derived from an EMBL/GenBank/DDBJ whole genome shotgun (WGS) entry which is preliminary data.</text>
</comment>
<dbReference type="SUPFAM" id="SSF51735">
    <property type="entry name" value="NAD(P)-binding Rossmann-fold domains"/>
    <property type="match status" value="1"/>
</dbReference>
<proteinExistence type="predicted"/>
<dbReference type="Proteomes" id="UP000014139">
    <property type="component" value="Unassembled WGS sequence"/>
</dbReference>
<reference evidence="1 2" key="1">
    <citation type="submission" date="2013-02" db="EMBL/GenBank/DDBJ databases">
        <title>Draft genome sequence of Amycolatopsis vancoresmycina strain DSM 44592T.</title>
        <authorList>
            <person name="Kumar S."/>
            <person name="Kaur N."/>
            <person name="Kaur C."/>
            <person name="Raghava G.P.S."/>
            <person name="Mayilraj S."/>
        </authorList>
    </citation>
    <scope>NUCLEOTIDE SEQUENCE [LARGE SCALE GENOMIC DNA]</scope>
    <source>
        <strain evidence="1 2">DSM 44592</strain>
    </source>
</reference>
<evidence type="ECO:0000313" key="2">
    <source>
        <dbReference type="Proteomes" id="UP000014139"/>
    </source>
</evidence>
<dbReference type="InterPro" id="IPR036291">
    <property type="entry name" value="NAD(P)-bd_dom_sf"/>
</dbReference>
<dbReference type="Gene3D" id="3.90.180.10">
    <property type="entry name" value="Medium-chain alcohol dehydrogenases, catalytic domain"/>
    <property type="match status" value="1"/>
</dbReference>
<dbReference type="Gene3D" id="3.40.50.720">
    <property type="entry name" value="NAD(P)-binding Rossmann-like Domain"/>
    <property type="match status" value="1"/>
</dbReference>
<feature type="non-terminal residue" evidence="1">
    <location>
        <position position="1"/>
    </location>
</feature>
<keyword evidence="2" id="KW-1185">Reference proteome</keyword>
<sequence length="100" mass="10710">PAPVLAAAMAVRERGRVVLMGGVGDDLAVPYRWLMRNSITLRGQWMHPRTAPASLIALACAGLLDLGQFSVTEFALDDIAAALDHAEHGPRRLAVTVVRP</sequence>
<organism evidence="1 2">
    <name type="scientific">Amycolatopsis vancoresmycina DSM 44592</name>
    <dbReference type="NCBI Taxonomy" id="1292037"/>
    <lineage>
        <taxon>Bacteria</taxon>
        <taxon>Bacillati</taxon>
        <taxon>Actinomycetota</taxon>
        <taxon>Actinomycetes</taxon>
        <taxon>Pseudonocardiales</taxon>
        <taxon>Pseudonocardiaceae</taxon>
        <taxon>Amycolatopsis</taxon>
    </lineage>
</organism>
<name>R1GBV5_9PSEU</name>
<dbReference type="EMBL" id="AOUO01000115">
    <property type="protein sequence ID" value="EOD68808.1"/>
    <property type="molecule type" value="Genomic_DNA"/>
</dbReference>
<protein>
    <submittedName>
        <fullName evidence="1">Zinc-containing alcohol dehydrogenase superfamily protein</fullName>
    </submittedName>
</protein>
<accession>R1GBV5</accession>
<dbReference type="AlphaFoldDB" id="R1GBV5"/>
<evidence type="ECO:0000313" key="1">
    <source>
        <dbReference type="EMBL" id="EOD68808.1"/>
    </source>
</evidence>
<dbReference type="PATRIC" id="fig|1292037.4.peg.1817"/>
<gene>
    <name evidence="1" type="ORF">H480_09438</name>
</gene>